<accession>A0A0E9V630</accession>
<reference evidence="1" key="1">
    <citation type="submission" date="2014-11" db="EMBL/GenBank/DDBJ databases">
        <authorList>
            <person name="Amaro Gonzalez C."/>
        </authorList>
    </citation>
    <scope>NUCLEOTIDE SEQUENCE</scope>
</reference>
<organism evidence="1">
    <name type="scientific">Anguilla anguilla</name>
    <name type="common">European freshwater eel</name>
    <name type="synonym">Muraena anguilla</name>
    <dbReference type="NCBI Taxonomy" id="7936"/>
    <lineage>
        <taxon>Eukaryota</taxon>
        <taxon>Metazoa</taxon>
        <taxon>Chordata</taxon>
        <taxon>Craniata</taxon>
        <taxon>Vertebrata</taxon>
        <taxon>Euteleostomi</taxon>
        <taxon>Actinopterygii</taxon>
        <taxon>Neopterygii</taxon>
        <taxon>Teleostei</taxon>
        <taxon>Anguilliformes</taxon>
        <taxon>Anguillidae</taxon>
        <taxon>Anguilla</taxon>
    </lineage>
</organism>
<dbReference type="EMBL" id="GBXM01035131">
    <property type="protein sequence ID" value="JAH73446.1"/>
    <property type="molecule type" value="Transcribed_RNA"/>
</dbReference>
<reference evidence="1" key="2">
    <citation type="journal article" date="2015" name="Fish Shellfish Immunol.">
        <title>Early steps in the European eel (Anguilla anguilla)-Vibrio vulnificus interaction in the gills: Role of the RtxA13 toxin.</title>
        <authorList>
            <person name="Callol A."/>
            <person name="Pajuelo D."/>
            <person name="Ebbesson L."/>
            <person name="Teles M."/>
            <person name="MacKenzie S."/>
            <person name="Amaro C."/>
        </authorList>
    </citation>
    <scope>NUCLEOTIDE SEQUENCE</scope>
</reference>
<evidence type="ECO:0000313" key="1">
    <source>
        <dbReference type="EMBL" id="JAH73446.1"/>
    </source>
</evidence>
<name>A0A0E9V630_ANGAN</name>
<sequence>MHAMNNEQSGTLFSVKQNNHPYFTTLPLSYSIGFVEHCLQLVERGTSASGSAPSSLPHTFLIDAIWSLSRFLTSLAFLEQGRLRLIRSHPSFKMCQFSTDRIRKREQ</sequence>
<protein>
    <submittedName>
        <fullName evidence="1">Uncharacterized protein</fullName>
    </submittedName>
</protein>
<dbReference type="AlphaFoldDB" id="A0A0E9V630"/>
<proteinExistence type="predicted"/>